<gene>
    <name evidence="1" type="ORF">IV500_11740</name>
</gene>
<reference evidence="1 2" key="1">
    <citation type="submission" date="2020-11" db="EMBL/GenBank/DDBJ databases">
        <title>Arthrobacter antarcticus sp. nov., isolated from Antarctic Soil.</title>
        <authorList>
            <person name="Li J."/>
        </authorList>
    </citation>
    <scope>NUCLEOTIDE SEQUENCE [LARGE SCALE GENOMIC DNA]</scope>
    <source>
        <strain evidence="1 2">Z1-20</strain>
    </source>
</reference>
<dbReference type="RefSeq" id="WP_196396992.1">
    <property type="nucleotide sequence ID" value="NZ_JADNYM010000013.1"/>
</dbReference>
<evidence type="ECO:0000313" key="2">
    <source>
        <dbReference type="Proteomes" id="UP000655366"/>
    </source>
</evidence>
<evidence type="ECO:0000313" key="1">
    <source>
        <dbReference type="EMBL" id="MBG0740056.1"/>
    </source>
</evidence>
<dbReference type="InterPro" id="IPR029044">
    <property type="entry name" value="Nucleotide-diphossugar_trans"/>
</dbReference>
<keyword evidence="2" id="KW-1185">Reference proteome</keyword>
<proteinExistence type="predicted"/>
<dbReference type="Pfam" id="PF09837">
    <property type="entry name" value="DUF2064"/>
    <property type="match status" value="1"/>
</dbReference>
<dbReference type="Gene3D" id="3.90.550.10">
    <property type="entry name" value="Spore Coat Polysaccharide Biosynthesis Protein SpsA, Chain A"/>
    <property type="match status" value="1"/>
</dbReference>
<sequence length="234" mass="23831">MITETNVTVAVIAKECLPGRVKTRLCPPLTPAQAAAVAQASLSQTLEFVRGLPVTGRLLVLDGTARPEDSDGFRLIPQAAGGLDQRLAAICAAVPGPLLILGMDTPQLELQHIQDLLDDWAAPSPVHDAWLGRASDGGFWGLALYTPRGDLIRGVPMSTDQTGAAQLARLTGAGLQVGQLPMLDDVDTFADAAHVAATVPGTAFAAAVAALAAAPAEVAAALAAAPAEAVGSPR</sequence>
<organism evidence="1 2">
    <name type="scientific">Arthrobacter terrae</name>
    <dbReference type="NCBI Taxonomy" id="2935737"/>
    <lineage>
        <taxon>Bacteria</taxon>
        <taxon>Bacillati</taxon>
        <taxon>Actinomycetota</taxon>
        <taxon>Actinomycetes</taxon>
        <taxon>Micrococcales</taxon>
        <taxon>Micrococcaceae</taxon>
        <taxon>Arthrobacter</taxon>
    </lineage>
</organism>
<accession>A0A931CSF9</accession>
<dbReference type="PANTHER" id="PTHR36529:SF1">
    <property type="entry name" value="GLYCOSYLTRANSFERASE"/>
    <property type="match status" value="1"/>
</dbReference>
<comment type="caution">
    <text evidence="1">The sequence shown here is derived from an EMBL/GenBank/DDBJ whole genome shotgun (WGS) entry which is preliminary data.</text>
</comment>
<name>A0A931CSF9_9MICC</name>
<dbReference type="AlphaFoldDB" id="A0A931CSF9"/>
<dbReference type="EMBL" id="JADNYM010000013">
    <property type="protein sequence ID" value="MBG0740056.1"/>
    <property type="molecule type" value="Genomic_DNA"/>
</dbReference>
<dbReference type="SUPFAM" id="SSF53448">
    <property type="entry name" value="Nucleotide-diphospho-sugar transferases"/>
    <property type="match status" value="1"/>
</dbReference>
<dbReference type="InterPro" id="IPR018641">
    <property type="entry name" value="Trfase_1_rSAM/seldom-assoc"/>
</dbReference>
<protein>
    <submittedName>
        <fullName evidence="1">DUF2064 domain-containing protein</fullName>
    </submittedName>
</protein>
<dbReference type="Proteomes" id="UP000655366">
    <property type="component" value="Unassembled WGS sequence"/>
</dbReference>
<dbReference type="PANTHER" id="PTHR36529">
    <property type="entry name" value="SLL1095 PROTEIN"/>
    <property type="match status" value="1"/>
</dbReference>